<feature type="compositionally biased region" description="Low complexity" evidence="1">
    <location>
        <begin position="303"/>
        <end position="321"/>
    </location>
</feature>
<feature type="region of interest" description="Disordered" evidence="1">
    <location>
        <begin position="574"/>
        <end position="621"/>
    </location>
</feature>
<feature type="compositionally biased region" description="Polar residues" evidence="1">
    <location>
        <begin position="770"/>
        <end position="795"/>
    </location>
</feature>
<gene>
    <name evidence="3" type="ORF">AOQ84DRAFT_360114</name>
</gene>
<feature type="compositionally biased region" description="Polar residues" evidence="1">
    <location>
        <begin position="682"/>
        <end position="691"/>
    </location>
</feature>
<sequence>MAPSTFASAAAASNANSARTDSGGDWSRRANGATQTFRRSSHATTLSGSTLAGSSRDGSGTQNTSTSNTGVYVPPHVHSSRNGSSVESRYSKDQLIQLFRGQKESDDIKDGLSSLYVGAWEPNISNGTSNATWGRREDPGKEIQTGADICWDRDGSIHPLGLMDMTEEEKENFSTSVNSPLKPPIQGVNKENTPKDGSSARKPSISQTPNPSGPYGIGSPRGNRRRDASDAFPFPSSSTASPSAASRFSREEPNTVTPPPALVRRRTDFKDSTTASSAEEREKEKTRDGVSENIGSFGSLKRTSTAPFSGGATGTTGPSSPWLANPQSAGFSPMGSFGSFAIGSNPTQSTPSEKRSGFGSVRGESRFKGLMNKDSSEDIIKGAKEKSSLSNLGKVGEVEPSRGTPSWMETRSNRPTSNDTDPFPDDDLRTGSAALGGGQDVSPPRHQGVSTFGTPNRQDSRDDPGFSAFGMTSDTTGLREIFHGRDTYQHHTPQQRGGEGAHEPMSPTDTNPYQSPEHERTDTEDIDTDGSDIHNAHFPGLGSFQIDPNVGAGLPPFSALGTLGRVSGAYEAAASDRSQTSSTGPARGFPSLGGLGGLPGLGGPSAWPSGQPSIGTPVRERGAFGAGFDGLFGSVGELQSPSLAGLGSSSLFGPGAGPGLGSNAVGRGSKLGSLFPVAMQEQMRSSDQNRPPNDDGSVEGDRQQNAPGLFGRNAFASQAPGNAVPTRDSESPFRSSRGMFDDFPGVLEGGARNVRNADTGFPDTIGTPFGQMQSSGPLQPSNMATANQGNIGQTRNVQPASSQSQSVSSPASNQPPAAQQRTMVMPDRMRWIYRDPQGNTQGPWSGLEMHDWYKAGFFSPELLVKKFEDPDYEPLAQLIRRIGNSREPFLVPQIGIPHGPPSTQAGNAWAGQGLPSGPTAAAGAQPPFPSFGTTLTAEQQNALERRKQEEQYLMARQKEHLAAQQQVMAKQAQMGIGPHGILPQQLHHHSSAHSLHSQPSFGSITSPGGYQPSPTQGPIPGNQTVPGLFDNSFRPAAGAGLGPIGAGMDMLGNIREEDVPGMMERLNLGRGGQLPFGGAPVPFGQQQPDSNAHAQQVAAMLNDRARLQREQAEHDALQRLSQNDQQAAQASADRLQQFHDLRVQTDVEQASSTAPPEGVIGKLAGSSNEQSQFQRQQRSDPPRPDTSVAHNETTVSGSEAVPLVKQSEALSLTEQVQKAASAKQSPVPQSPWAKIDSAALPQPFPPPPSSSPLPAPAAQRKQNVADTLNAESRSRSETPSVDTPSASIAPWAKEPTEAPKGPSLKEIQEAEARKAAQQEEIAAAARRAALEKELLAQTASTPAAPGLPSSSTWASSASPITPSASTPSAWAKPLAGKPSSQQGAGAKKTLQQIQKEEEARKQRAAAAAAAANAASTTTTLTSVGPALSSGKRYADLAGKSTTAAPSLGGGAWTTVGASGKVKATSVPIPTGPSAGVRSISSGVVPGTPAKPKQIITTSRSATMGGQLAGQVNALEEFRKWAVGELKGDLGKGMNADDIVSGLLSCPPELDLLTEAVHSVSQTIDSRHFAEEFLRRRKLADKGIVDTSASSASPADAKAGTGGGWSEVAKKGGQSVGGQQTGLKDDVAGSFKVVAAKKKGGKR</sequence>
<dbReference type="PROSITE" id="PS50829">
    <property type="entry name" value="GYF"/>
    <property type="match status" value="1"/>
</dbReference>
<feature type="compositionally biased region" description="Low complexity" evidence="1">
    <location>
        <begin position="7"/>
        <end position="18"/>
    </location>
</feature>
<feature type="compositionally biased region" description="Polar residues" evidence="1">
    <location>
        <begin position="403"/>
        <end position="420"/>
    </location>
</feature>
<dbReference type="OrthoDB" id="48509at2759"/>
<feature type="compositionally biased region" description="Basic and acidic residues" evidence="1">
    <location>
        <begin position="1306"/>
        <end position="1317"/>
    </location>
</feature>
<dbReference type="Gene3D" id="3.30.1490.40">
    <property type="match status" value="1"/>
</dbReference>
<feature type="compositionally biased region" description="Polar residues" evidence="1">
    <location>
        <begin position="1188"/>
        <end position="1197"/>
    </location>
</feature>
<evidence type="ECO:0000259" key="2">
    <source>
        <dbReference type="PROSITE" id="PS50829"/>
    </source>
</evidence>
<feature type="compositionally biased region" description="Gly residues" evidence="1">
    <location>
        <begin position="591"/>
        <end position="603"/>
    </location>
</feature>
<feature type="region of interest" description="Disordered" evidence="1">
    <location>
        <begin position="1462"/>
        <end position="1491"/>
    </location>
</feature>
<feature type="compositionally biased region" description="Low complexity" evidence="1">
    <location>
        <begin position="230"/>
        <end position="247"/>
    </location>
</feature>
<feature type="region of interest" description="Disordered" evidence="1">
    <location>
        <begin position="1584"/>
        <end position="1622"/>
    </location>
</feature>
<feature type="compositionally biased region" description="Basic and acidic residues" evidence="1">
    <location>
        <begin position="374"/>
        <end position="387"/>
    </location>
</feature>
<evidence type="ECO:0000313" key="4">
    <source>
        <dbReference type="Proteomes" id="UP000250140"/>
    </source>
</evidence>
<proteinExistence type="predicted"/>
<feature type="domain" description="GYF" evidence="2">
    <location>
        <begin position="828"/>
        <end position="883"/>
    </location>
</feature>
<feature type="region of interest" description="Disordered" evidence="1">
    <location>
        <begin position="681"/>
        <end position="821"/>
    </location>
</feature>
<feature type="compositionally biased region" description="Low complexity" evidence="1">
    <location>
        <begin position="43"/>
        <end position="70"/>
    </location>
</feature>
<feature type="compositionally biased region" description="Polar residues" evidence="1">
    <location>
        <begin position="1001"/>
        <end position="1025"/>
    </location>
</feature>
<feature type="compositionally biased region" description="Polar residues" evidence="1">
    <location>
        <begin position="448"/>
        <end position="457"/>
    </location>
</feature>
<dbReference type="SMART" id="SM00444">
    <property type="entry name" value="GYF"/>
    <property type="match status" value="1"/>
</dbReference>
<feature type="compositionally biased region" description="Polar residues" evidence="1">
    <location>
        <begin position="1260"/>
        <end position="1286"/>
    </location>
</feature>
<feature type="region of interest" description="Disordered" evidence="1">
    <location>
        <begin position="168"/>
        <end position="534"/>
    </location>
</feature>
<feature type="compositionally biased region" description="Polar residues" evidence="1">
    <location>
        <begin position="1165"/>
        <end position="1176"/>
    </location>
</feature>
<keyword evidence="4" id="KW-1185">Reference proteome</keyword>
<accession>A0A8E2F9H0</accession>
<feature type="compositionally biased region" description="Basic and acidic residues" evidence="1">
    <location>
        <begin position="278"/>
        <end position="290"/>
    </location>
</feature>
<feature type="compositionally biased region" description="Low complexity" evidence="1">
    <location>
        <begin position="1587"/>
        <end position="1598"/>
    </location>
</feature>
<name>A0A8E2F9H0_9PEZI</name>
<evidence type="ECO:0000313" key="3">
    <source>
        <dbReference type="EMBL" id="OCL13045.1"/>
    </source>
</evidence>
<feature type="compositionally biased region" description="Low complexity" evidence="1">
    <location>
        <begin position="796"/>
        <end position="820"/>
    </location>
</feature>
<feature type="compositionally biased region" description="Low complexity" evidence="1">
    <location>
        <begin position="1348"/>
        <end position="1371"/>
    </location>
</feature>
<dbReference type="PANTHER" id="PTHR14445">
    <property type="entry name" value="GRB10 INTERACTING GYF PROTEIN"/>
    <property type="match status" value="1"/>
</dbReference>
<reference evidence="3 4" key="1">
    <citation type="journal article" date="2016" name="Nat. Commun.">
        <title>Ectomycorrhizal ecology is imprinted in the genome of the dominant symbiotic fungus Cenococcum geophilum.</title>
        <authorList>
            <consortium name="DOE Joint Genome Institute"/>
            <person name="Peter M."/>
            <person name="Kohler A."/>
            <person name="Ohm R.A."/>
            <person name="Kuo A."/>
            <person name="Krutzmann J."/>
            <person name="Morin E."/>
            <person name="Arend M."/>
            <person name="Barry K.W."/>
            <person name="Binder M."/>
            <person name="Choi C."/>
            <person name="Clum A."/>
            <person name="Copeland A."/>
            <person name="Grisel N."/>
            <person name="Haridas S."/>
            <person name="Kipfer T."/>
            <person name="LaButti K."/>
            <person name="Lindquist E."/>
            <person name="Lipzen A."/>
            <person name="Maire R."/>
            <person name="Meier B."/>
            <person name="Mihaltcheva S."/>
            <person name="Molinier V."/>
            <person name="Murat C."/>
            <person name="Poggeler S."/>
            <person name="Quandt C.A."/>
            <person name="Sperisen C."/>
            <person name="Tritt A."/>
            <person name="Tisserant E."/>
            <person name="Crous P.W."/>
            <person name="Henrissat B."/>
            <person name="Nehls U."/>
            <person name="Egli S."/>
            <person name="Spatafora J.W."/>
            <person name="Grigoriev I.V."/>
            <person name="Martin F.M."/>
        </authorList>
    </citation>
    <scope>NUCLEOTIDE SEQUENCE [LARGE SCALE GENOMIC DNA]</scope>
    <source>
        <strain evidence="3 4">CBS 207.34</strain>
    </source>
</reference>
<feature type="compositionally biased region" description="Polar residues" evidence="1">
    <location>
        <begin position="342"/>
        <end position="351"/>
    </location>
</feature>
<dbReference type="SUPFAM" id="SSF55277">
    <property type="entry name" value="GYF domain"/>
    <property type="match status" value="1"/>
</dbReference>
<feature type="compositionally biased region" description="Polar residues" evidence="1">
    <location>
        <begin position="1378"/>
        <end position="1393"/>
    </location>
</feature>
<feature type="compositionally biased region" description="Pro residues" evidence="1">
    <location>
        <begin position="1242"/>
        <end position="1255"/>
    </location>
</feature>
<dbReference type="GO" id="GO:0005829">
    <property type="term" value="C:cytosol"/>
    <property type="evidence" value="ECO:0007669"/>
    <property type="project" value="TreeGrafter"/>
</dbReference>
<organism evidence="3 4">
    <name type="scientific">Glonium stellatum</name>
    <dbReference type="NCBI Taxonomy" id="574774"/>
    <lineage>
        <taxon>Eukaryota</taxon>
        <taxon>Fungi</taxon>
        <taxon>Dikarya</taxon>
        <taxon>Ascomycota</taxon>
        <taxon>Pezizomycotina</taxon>
        <taxon>Dothideomycetes</taxon>
        <taxon>Pleosporomycetidae</taxon>
        <taxon>Gloniales</taxon>
        <taxon>Gloniaceae</taxon>
        <taxon>Glonium</taxon>
    </lineage>
</organism>
<dbReference type="PANTHER" id="PTHR14445:SF36">
    <property type="entry name" value="FI03272P-RELATED"/>
    <property type="match status" value="1"/>
</dbReference>
<feature type="region of interest" description="Disordered" evidence="1">
    <location>
        <begin position="1"/>
        <end position="89"/>
    </location>
</feature>
<dbReference type="Pfam" id="PF02213">
    <property type="entry name" value="GYF"/>
    <property type="match status" value="1"/>
</dbReference>
<feature type="region of interest" description="Disordered" evidence="1">
    <location>
        <begin position="978"/>
        <end position="1026"/>
    </location>
</feature>
<feature type="region of interest" description="Disordered" evidence="1">
    <location>
        <begin position="1237"/>
        <end position="1322"/>
    </location>
</feature>
<dbReference type="InterPro" id="IPR003169">
    <property type="entry name" value="GYF"/>
</dbReference>
<dbReference type="InterPro" id="IPR035445">
    <property type="entry name" value="GYF-like_dom_sf"/>
</dbReference>
<feature type="region of interest" description="Disordered" evidence="1">
    <location>
        <begin position="1146"/>
        <end position="1201"/>
    </location>
</feature>
<dbReference type="Proteomes" id="UP000250140">
    <property type="component" value="Unassembled WGS sequence"/>
</dbReference>
<evidence type="ECO:0000256" key="1">
    <source>
        <dbReference type="SAM" id="MobiDB-lite"/>
    </source>
</evidence>
<feature type="region of interest" description="Disordered" evidence="1">
    <location>
        <begin position="1336"/>
        <end position="1428"/>
    </location>
</feature>
<feature type="compositionally biased region" description="Low complexity" evidence="1">
    <location>
        <begin position="1404"/>
        <end position="1421"/>
    </location>
</feature>
<feature type="compositionally biased region" description="Basic and acidic residues" evidence="1">
    <location>
        <begin position="480"/>
        <end position="489"/>
    </location>
</feature>
<dbReference type="EMBL" id="KV748792">
    <property type="protein sequence ID" value="OCL13045.1"/>
    <property type="molecule type" value="Genomic_DNA"/>
</dbReference>
<dbReference type="InterPro" id="IPR051640">
    <property type="entry name" value="GRB10-interact_GYF"/>
</dbReference>
<protein>
    <recommendedName>
        <fullName evidence="2">GYF domain-containing protein</fullName>
    </recommendedName>
</protein>